<keyword evidence="3 9" id="KW-0597">Phosphoprotein</keyword>
<evidence type="ECO:0000256" key="2">
    <source>
        <dbReference type="ARBA" id="ARBA00012438"/>
    </source>
</evidence>
<dbReference type="InterPro" id="IPR011006">
    <property type="entry name" value="CheY-like_superfamily"/>
</dbReference>
<dbReference type="GO" id="GO:0006355">
    <property type="term" value="P:regulation of DNA-templated transcription"/>
    <property type="evidence" value="ECO:0007669"/>
    <property type="project" value="InterPro"/>
</dbReference>
<dbReference type="Gene3D" id="3.30.450.20">
    <property type="entry name" value="PAS domain"/>
    <property type="match status" value="1"/>
</dbReference>
<dbReference type="InterPro" id="IPR005467">
    <property type="entry name" value="His_kinase_dom"/>
</dbReference>
<evidence type="ECO:0000256" key="6">
    <source>
        <dbReference type="ARBA" id="ARBA00022777"/>
    </source>
</evidence>
<evidence type="ECO:0000256" key="5">
    <source>
        <dbReference type="ARBA" id="ARBA00022741"/>
    </source>
</evidence>
<dbReference type="InterPro" id="IPR013767">
    <property type="entry name" value="PAS_fold"/>
</dbReference>
<dbReference type="PROSITE" id="PS50109">
    <property type="entry name" value="HIS_KIN"/>
    <property type="match status" value="1"/>
</dbReference>
<feature type="domain" description="Histidine kinase" evidence="10">
    <location>
        <begin position="273"/>
        <end position="480"/>
    </location>
</feature>
<reference evidence="13 14" key="1">
    <citation type="submission" date="2017-02" db="EMBL/GenBank/DDBJ databases">
        <authorList>
            <person name="Peterson S.W."/>
        </authorList>
    </citation>
    <scope>NUCLEOTIDE SEQUENCE [LARGE SCALE GENOMIC DNA]</scope>
    <source>
        <strain evidence="13 14">DSM 22335</strain>
    </source>
</reference>
<dbReference type="InterPro" id="IPR001789">
    <property type="entry name" value="Sig_transdc_resp-reg_receiver"/>
</dbReference>
<dbReference type="SUPFAM" id="SSF55874">
    <property type="entry name" value="ATPase domain of HSP90 chaperone/DNA topoisomerase II/histidine kinase"/>
    <property type="match status" value="1"/>
</dbReference>
<dbReference type="PROSITE" id="PS50112">
    <property type="entry name" value="PAS"/>
    <property type="match status" value="1"/>
</dbReference>
<keyword evidence="4" id="KW-0808">Transferase</keyword>
<evidence type="ECO:0000256" key="4">
    <source>
        <dbReference type="ARBA" id="ARBA00022679"/>
    </source>
</evidence>
<dbReference type="Pfam" id="PF00989">
    <property type="entry name" value="PAS"/>
    <property type="match status" value="1"/>
</dbReference>
<keyword evidence="7" id="KW-0067">ATP-binding</keyword>
<feature type="modified residue" description="4-aspartylphosphate" evidence="9">
    <location>
        <position position="60"/>
    </location>
</feature>
<evidence type="ECO:0000259" key="11">
    <source>
        <dbReference type="PROSITE" id="PS50110"/>
    </source>
</evidence>
<dbReference type="PANTHER" id="PTHR43065">
    <property type="entry name" value="SENSOR HISTIDINE KINASE"/>
    <property type="match status" value="1"/>
</dbReference>
<protein>
    <recommendedName>
        <fullName evidence="2">histidine kinase</fullName>
        <ecNumber evidence="2">2.7.13.3</ecNumber>
    </recommendedName>
</protein>
<keyword evidence="14" id="KW-1185">Reference proteome</keyword>
<sequence>MEQLPVFKILIVEDGEDDFLLLNDYIKDLNSWKIESKWVFRYEDAVQEICTGQYKICFVDYRLGAKDGIEFIKDIVKKSCSTPVILLTGKGNYEIDREATKAGAFDYLVKSDLNEEKLERCIRYTLERAATIDKLKESERRYRSIFEKSNEIVFITDMDTCIMDVNFAISEILEVDADECRGRFLDSFFVSAARKEDFLNMLSTRGEVENFEAEMSAKDGVVKTCLISSSVETGTEGNKHIQGVIHDITSIKKAELAVIQTEKLEASGRLIRTLAHEVRNPLNNINLAIENLQAGDVTEEDSGLYMDIIQRNATRIGNLITELLQSARPADMNFAQVAIKDVLDLVLESVKDRILLKKIQFTMQVLTNSSIRADIEKLAMALLNIVVNAVEAVNEETGLIEVMAHEWENKLALRIRDNGIGISKDNIKKLFEPYFTSKRNGMGLGLATTLNIIRSHEASIEVISEPGSGTEFIIMFNIHE</sequence>
<dbReference type="EMBL" id="FUWH01000007">
    <property type="protein sequence ID" value="SJZ97224.1"/>
    <property type="molecule type" value="Genomic_DNA"/>
</dbReference>
<feature type="domain" description="PAS" evidence="12">
    <location>
        <begin position="138"/>
        <end position="183"/>
    </location>
</feature>
<accession>A0A1T4Q0F3</accession>
<comment type="catalytic activity">
    <reaction evidence="1">
        <text>ATP + protein L-histidine = ADP + protein N-phospho-L-histidine.</text>
        <dbReference type="EC" id="2.7.13.3"/>
    </reaction>
</comment>
<dbReference type="InterPro" id="IPR003594">
    <property type="entry name" value="HATPase_dom"/>
</dbReference>
<dbReference type="Proteomes" id="UP000190888">
    <property type="component" value="Unassembled WGS sequence"/>
</dbReference>
<evidence type="ECO:0000256" key="3">
    <source>
        <dbReference type="ARBA" id="ARBA00022553"/>
    </source>
</evidence>
<dbReference type="SMART" id="SM00448">
    <property type="entry name" value="REC"/>
    <property type="match status" value="1"/>
</dbReference>
<evidence type="ECO:0000259" key="12">
    <source>
        <dbReference type="PROSITE" id="PS50112"/>
    </source>
</evidence>
<feature type="domain" description="Response regulatory" evidence="11">
    <location>
        <begin position="8"/>
        <end position="125"/>
    </location>
</feature>
<dbReference type="InterPro" id="IPR000014">
    <property type="entry name" value="PAS"/>
</dbReference>
<dbReference type="SMART" id="SM00387">
    <property type="entry name" value="HATPase_c"/>
    <property type="match status" value="1"/>
</dbReference>
<keyword evidence="6" id="KW-0418">Kinase</keyword>
<dbReference type="Pfam" id="PF02518">
    <property type="entry name" value="HATPase_c"/>
    <property type="match status" value="1"/>
</dbReference>
<dbReference type="EC" id="2.7.13.3" evidence="2"/>
<dbReference type="InterPro" id="IPR003661">
    <property type="entry name" value="HisK_dim/P_dom"/>
</dbReference>
<keyword evidence="8" id="KW-0902">Two-component regulatory system</keyword>
<gene>
    <name evidence="13" type="ORF">SAMN04488132_10771</name>
</gene>
<dbReference type="InterPro" id="IPR004358">
    <property type="entry name" value="Sig_transdc_His_kin-like_C"/>
</dbReference>
<dbReference type="GO" id="GO:0005524">
    <property type="term" value="F:ATP binding"/>
    <property type="evidence" value="ECO:0007669"/>
    <property type="project" value="UniProtKB-KW"/>
</dbReference>
<evidence type="ECO:0000256" key="9">
    <source>
        <dbReference type="PROSITE-ProRule" id="PRU00169"/>
    </source>
</evidence>
<evidence type="ECO:0000313" key="13">
    <source>
        <dbReference type="EMBL" id="SJZ97224.1"/>
    </source>
</evidence>
<dbReference type="SUPFAM" id="SSF55785">
    <property type="entry name" value="PYP-like sensor domain (PAS domain)"/>
    <property type="match status" value="1"/>
</dbReference>
<dbReference type="STRING" id="413434.SAMN04488132_10771"/>
<evidence type="ECO:0000259" key="10">
    <source>
        <dbReference type="PROSITE" id="PS50109"/>
    </source>
</evidence>
<dbReference type="PANTHER" id="PTHR43065:SF46">
    <property type="entry name" value="C4-DICARBOXYLATE TRANSPORT SENSOR PROTEIN DCTB"/>
    <property type="match status" value="1"/>
</dbReference>
<dbReference type="SMART" id="SM00091">
    <property type="entry name" value="PAS"/>
    <property type="match status" value="1"/>
</dbReference>
<dbReference type="Gene3D" id="3.30.565.10">
    <property type="entry name" value="Histidine kinase-like ATPase, C-terminal domain"/>
    <property type="match status" value="1"/>
</dbReference>
<dbReference type="RefSeq" id="WP_078831848.1">
    <property type="nucleotide sequence ID" value="NZ_FUWH01000007.1"/>
</dbReference>
<dbReference type="CDD" id="cd00130">
    <property type="entry name" value="PAS"/>
    <property type="match status" value="1"/>
</dbReference>
<dbReference type="CDD" id="cd00082">
    <property type="entry name" value="HisKA"/>
    <property type="match status" value="1"/>
</dbReference>
<proteinExistence type="predicted"/>
<organism evidence="13 14">
    <name type="scientific">Sediminibacterium ginsengisoli</name>
    <dbReference type="NCBI Taxonomy" id="413434"/>
    <lineage>
        <taxon>Bacteria</taxon>
        <taxon>Pseudomonadati</taxon>
        <taxon>Bacteroidota</taxon>
        <taxon>Chitinophagia</taxon>
        <taxon>Chitinophagales</taxon>
        <taxon>Chitinophagaceae</taxon>
        <taxon>Sediminibacterium</taxon>
    </lineage>
</organism>
<evidence type="ECO:0000313" key="14">
    <source>
        <dbReference type="Proteomes" id="UP000190888"/>
    </source>
</evidence>
<dbReference type="PRINTS" id="PR00344">
    <property type="entry name" value="BCTRLSENSOR"/>
</dbReference>
<dbReference type="Pfam" id="PF00072">
    <property type="entry name" value="Response_reg"/>
    <property type="match status" value="1"/>
</dbReference>
<dbReference type="InterPro" id="IPR036097">
    <property type="entry name" value="HisK_dim/P_sf"/>
</dbReference>
<dbReference type="CDD" id="cd00156">
    <property type="entry name" value="REC"/>
    <property type="match status" value="1"/>
</dbReference>
<dbReference type="Gene3D" id="1.10.287.130">
    <property type="match status" value="1"/>
</dbReference>
<evidence type="ECO:0000256" key="8">
    <source>
        <dbReference type="ARBA" id="ARBA00023012"/>
    </source>
</evidence>
<dbReference type="SMART" id="SM00388">
    <property type="entry name" value="HisKA"/>
    <property type="match status" value="1"/>
</dbReference>
<dbReference type="PROSITE" id="PS50110">
    <property type="entry name" value="RESPONSE_REGULATORY"/>
    <property type="match status" value="1"/>
</dbReference>
<evidence type="ECO:0000256" key="1">
    <source>
        <dbReference type="ARBA" id="ARBA00000085"/>
    </source>
</evidence>
<dbReference type="OrthoDB" id="9806995at2"/>
<dbReference type="Gene3D" id="3.40.50.2300">
    <property type="match status" value="1"/>
</dbReference>
<name>A0A1T4Q0F3_9BACT</name>
<keyword evidence="5" id="KW-0547">Nucleotide-binding</keyword>
<dbReference type="NCBIfam" id="TIGR00229">
    <property type="entry name" value="sensory_box"/>
    <property type="match status" value="1"/>
</dbReference>
<dbReference type="AlphaFoldDB" id="A0A1T4Q0F3"/>
<dbReference type="GO" id="GO:0000155">
    <property type="term" value="F:phosphorelay sensor kinase activity"/>
    <property type="evidence" value="ECO:0007669"/>
    <property type="project" value="InterPro"/>
</dbReference>
<dbReference type="SUPFAM" id="SSF47384">
    <property type="entry name" value="Homodimeric domain of signal transducing histidine kinase"/>
    <property type="match status" value="1"/>
</dbReference>
<dbReference type="Pfam" id="PF00512">
    <property type="entry name" value="HisKA"/>
    <property type="match status" value="1"/>
</dbReference>
<dbReference type="InterPro" id="IPR035965">
    <property type="entry name" value="PAS-like_dom_sf"/>
</dbReference>
<evidence type="ECO:0000256" key="7">
    <source>
        <dbReference type="ARBA" id="ARBA00022840"/>
    </source>
</evidence>
<dbReference type="SUPFAM" id="SSF52172">
    <property type="entry name" value="CheY-like"/>
    <property type="match status" value="1"/>
</dbReference>
<dbReference type="InterPro" id="IPR036890">
    <property type="entry name" value="HATPase_C_sf"/>
</dbReference>